<gene>
    <name evidence="1" type="ORF">KUTeg_017197</name>
</gene>
<organism evidence="1 2">
    <name type="scientific">Tegillarca granosa</name>
    <name type="common">Malaysian cockle</name>
    <name type="synonym">Anadara granosa</name>
    <dbReference type="NCBI Taxonomy" id="220873"/>
    <lineage>
        <taxon>Eukaryota</taxon>
        <taxon>Metazoa</taxon>
        <taxon>Spiralia</taxon>
        <taxon>Lophotrochozoa</taxon>
        <taxon>Mollusca</taxon>
        <taxon>Bivalvia</taxon>
        <taxon>Autobranchia</taxon>
        <taxon>Pteriomorphia</taxon>
        <taxon>Arcoida</taxon>
        <taxon>Arcoidea</taxon>
        <taxon>Arcidae</taxon>
        <taxon>Tegillarca</taxon>
    </lineage>
</organism>
<keyword evidence="2" id="KW-1185">Reference proteome</keyword>
<evidence type="ECO:0008006" key="3">
    <source>
        <dbReference type="Google" id="ProtNLM"/>
    </source>
</evidence>
<evidence type="ECO:0000313" key="2">
    <source>
        <dbReference type="Proteomes" id="UP001217089"/>
    </source>
</evidence>
<dbReference type="Proteomes" id="UP001217089">
    <property type="component" value="Unassembled WGS sequence"/>
</dbReference>
<comment type="caution">
    <text evidence="1">The sequence shown here is derived from an EMBL/GenBank/DDBJ whole genome shotgun (WGS) entry which is preliminary data.</text>
</comment>
<dbReference type="EMBL" id="JARBDR010000813">
    <property type="protein sequence ID" value="KAJ8306652.1"/>
    <property type="molecule type" value="Genomic_DNA"/>
</dbReference>
<accession>A0ABQ9EN10</accession>
<name>A0ABQ9EN10_TEGGR</name>
<evidence type="ECO:0000313" key="1">
    <source>
        <dbReference type="EMBL" id="KAJ8306652.1"/>
    </source>
</evidence>
<protein>
    <recommendedName>
        <fullName evidence="3">Nucleolar protein 4</fullName>
    </recommendedName>
</protein>
<reference evidence="1 2" key="1">
    <citation type="submission" date="2022-12" db="EMBL/GenBank/DDBJ databases">
        <title>Chromosome-level genome of Tegillarca granosa.</title>
        <authorList>
            <person name="Kim J."/>
        </authorList>
    </citation>
    <scope>NUCLEOTIDE SEQUENCE [LARGE SCALE GENOMIC DNA]</scope>
    <source>
        <strain evidence="1">Teg-2019</strain>
        <tissue evidence="1">Adductor muscle</tissue>
    </source>
</reference>
<sequence length="103" mass="11446">MSSATVEGDASPCALNKSEMFETFQSWALQNYGDTGKTKTVTRKKYSRIVKILSGDETPSSDNSKFRFWVKAKGFRLGGPKDDKDTSQDGINELLYVPTKQAL</sequence>
<proteinExistence type="predicted"/>